<reference evidence="2" key="2">
    <citation type="submission" date="2023-05" db="EMBL/GenBank/DDBJ databases">
        <authorList>
            <consortium name="Lawrence Berkeley National Laboratory"/>
            <person name="Steindorff A."/>
            <person name="Hensen N."/>
            <person name="Bonometti L."/>
            <person name="Westerberg I."/>
            <person name="Brannstrom I.O."/>
            <person name="Guillou S."/>
            <person name="Cros-Aarteil S."/>
            <person name="Calhoun S."/>
            <person name="Haridas S."/>
            <person name="Kuo A."/>
            <person name="Mondo S."/>
            <person name="Pangilinan J."/>
            <person name="Riley R."/>
            <person name="Labutti K."/>
            <person name="Andreopoulos B."/>
            <person name="Lipzen A."/>
            <person name="Chen C."/>
            <person name="Yanf M."/>
            <person name="Daum C."/>
            <person name="Ng V."/>
            <person name="Clum A."/>
            <person name="Ohm R."/>
            <person name="Martin F."/>
            <person name="Silar P."/>
            <person name="Natvig D."/>
            <person name="Lalanne C."/>
            <person name="Gautier V."/>
            <person name="Ament-Velasquez S.L."/>
            <person name="Kruys A."/>
            <person name="Hutchinson M.I."/>
            <person name="Powell A.J."/>
            <person name="Barry K."/>
            <person name="Miller A.N."/>
            <person name="Grigoriev I.V."/>
            <person name="Debuchy R."/>
            <person name="Gladieux P."/>
            <person name="Thoren M.H."/>
            <person name="Johannesson H."/>
        </authorList>
    </citation>
    <scope>NUCLEOTIDE SEQUENCE</scope>
    <source>
        <strain evidence="2">CBS 757.83</strain>
    </source>
</reference>
<evidence type="ECO:0000313" key="3">
    <source>
        <dbReference type="Proteomes" id="UP001305647"/>
    </source>
</evidence>
<dbReference type="AlphaFoldDB" id="A0AAN6PTT4"/>
<evidence type="ECO:0000256" key="1">
    <source>
        <dbReference type="SAM" id="MobiDB-lite"/>
    </source>
</evidence>
<dbReference type="Proteomes" id="UP001305647">
    <property type="component" value="Unassembled WGS sequence"/>
</dbReference>
<gene>
    <name evidence="2" type="ORF">N658DRAFT_269653</name>
</gene>
<dbReference type="EMBL" id="MU863671">
    <property type="protein sequence ID" value="KAK4097638.1"/>
    <property type="molecule type" value="Genomic_DNA"/>
</dbReference>
<accession>A0AAN6PTT4</accession>
<feature type="compositionally biased region" description="Polar residues" evidence="1">
    <location>
        <begin position="83"/>
        <end position="98"/>
    </location>
</feature>
<name>A0AAN6PTT4_9PEZI</name>
<feature type="region of interest" description="Disordered" evidence="1">
    <location>
        <begin position="76"/>
        <end position="178"/>
    </location>
</feature>
<protein>
    <submittedName>
        <fullName evidence="2">Uncharacterized protein</fullName>
    </submittedName>
</protein>
<proteinExistence type="predicted"/>
<evidence type="ECO:0000313" key="2">
    <source>
        <dbReference type="EMBL" id="KAK4097638.1"/>
    </source>
</evidence>
<comment type="caution">
    <text evidence="2">The sequence shown here is derived from an EMBL/GenBank/DDBJ whole genome shotgun (WGS) entry which is preliminary data.</text>
</comment>
<keyword evidence="3" id="KW-1185">Reference proteome</keyword>
<organism evidence="2 3">
    <name type="scientific">Parathielavia hyrcaniae</name>
    <dbReference type="NCBI Taxonomy" id="113614"/>
    <lineage>
        <taxon>Eukaryota</taxon>
        <taxon>Fungi</taxon>
        <taxon>Dikarya</taxon>
        <taxon>Ascomycota</taxon>
        <taxon>Pezizomycotina</taxon>
        <taxon>Sordariomycetes</taxon>
        <taxon>Sordariomycetidae</taxon>
        <taxon>Sordariales</taxon>
        <taxon>Chaetomiaceae</taxon>
        <taxon>Parathielavia</taxon>
    </lineage>
</organism>
<sequence length="217" mass="22989">MHHAVSDAFPPIIGEICLRRMVRASGKECGWTSYLSRRGSPGQRRWPESWCASGAVARGWQTRRGKGTACHGFKWTLGHHSPVQPTRSPSLNISQPPSQGRLRVRDSSRRTGRRAGGVRGPERGAEPQQPETGVGGGAAPGNFPRDALHCAHRSRGVRGTPPCRGRPAVSSASQGMQTAPGLHGTFGVSISATARSTNLPLAGLARVLGQQTSPLTA</sequence>
<reference evidence="2" key="1">
    <citation type="journal article" date="2023" name="Mol. Phylogenet. Evol.">
        <title>Genome-scale phylogeny and comparative genomics of the fungal order Sordariales.</title>
        <authorList>
            <person name="Hensen N."/>
            <person name="Bonometti L."/>
            <person name="Westerberg I."/>
            <person name="Brannstrom I.O."/>
            <person name="Guillou S."/>
            <person name="Cros-Aarteil S."/>
            <person name="Calhoun S."/>
            <person name="Haridas S."/>
            <person name="Kuo A."/>
            <person name="Mondo S."/>
            <person name="Pangilinan J."/>
            <person name="Riley R."/>
            <person name="LaButti K."/>
            <person name="Andreopoulos B."/>
            <person name="Lipzen A."/>
            <person name="Chen C."/>
            <person name="Yan M."/>
            <person name="Daum C."/>
            <person name="Ng V."/>
            <person name="Clum A."/>
            <person name="Steindorff A."/>
            <person name="Ohm R.A."/>
            <person name="Martin F."/>
            <person name="Silar P."/>
            <person name="Natvig D.O."/>
            <person name="Lalanne C."/>
            <person name="Gautier V."/>
            <person name="Ament-Velasquez S.L."/>
            <person name="Kruys A."/>
            <person name="Hutchinson M.I."/>
            <person name="Powell A.J."/>
            <person name="Barry K."/>
            <person name="Miller A.N."/>
            <person name="Grigoriev I.V."/>
            <person name="Debuchy R."/>
            <person name="Gladieux P."/>
            <person name="Hiltunen Thoren M."/>
            <person name="Johannesson H."/>
        </authorList>
    </citation>
    <scope>NUCLEOTIDE SEQUENCE</scope>
    <source>
        <strain evidence="2">CBS 757.83</strain>
    </source>
</reference>